<keyword evidence="15" id="KW-0812">Transmembrane</keyword>
<reference evidence="18" key="1">
    <citation type="submission" date="2019-02" db="EMBL/GenBank/DDBJ databases">
        <title>Draft genome sequence of Dolichospermum planctonicum NIES-80.</title>
        <authorList>
            <person name="Yamaguchi H."/>
            <person name="Suzuki S."/>
            <person name="Kawachi M."/>
        </authorList>
    </citation>
    <scope>NUCLEOTIDE SEQUENCE [LARGE SCALE GENOMIC DNA]</scope>
    <source>
        <strain evidence="18">NIES-80</strain>
    </source>
</reference>
<dbReference type="OrthoDB" id="9804647at2"/>
<dbReference type="InterPro" id="IPR015866">
    <property type="entry name" value="Ser-tRNA-synth_1_N"/>
</dbReference>
<feature type="binding site" evidence="12 14">
    <location>
        <begin position="354"/>
        <end position="357"/>
    </location>
    <ligand>
        <name>ATP</name>
        <dbReference type="ChEBI" id="CHEBI:30616"/>
    </ligand>
</feature>
<comment type="function">
    <text evidence="12">Catalyzes the attachment of serine to tRNA(Ser). Is also able to aminoacylate tRNA(Sec) with serine, to form the misacylated tRNA L-seryl-tRNA(Sec), which will be further converted into selenocysteinyl-tRNA(Sec).</text>
</comment>
<dbReference type="Gene3D" id="1.10.287.40">
    <property type="entry name" value="Serine-tRNA synthetase, tRNA binding domain"/>
    <property type="match status" value="1"/>
</dbReference>
<dbReference type="InterPro" id="IPR033729">
    <property type="entry name" value="SerRS_core"/>
</dbReference>
<dbReference type="GO" id="GO:0005737">
    <property type="term" value="C:cytoplasm"/>
    <property type="evidence" value="ECO:0007669"/>
    <property type="project" value="UniProtKB-SubCell"/>
</dbReference>
<evidence type="ECO:0000256" key="5">
    <source>
        <dbReference type="ARBA" id="ARBA00022598"/>
    </source>
</evidence>
<dbReference type="EMBL" id="BJCF01000006">
    <property type="protein sequence ID" value="GCL41166.1"/>
    <property type="molecule type" value="Genomic_DNA"/>
</dbReference>
<feature type="binding site" evidence="13">
    <location>
        <position position="236"/>
    </location>
    <ligand>
        <name>L-serine</name>
        <dbReference type="ChEBI" id="CHEBI:33384"/>
    </ligand>
</feature>
<comment type="catalytic activity">
    <reaction evidence="10 12">
        <text>tRNA(Sec) + L-serine + ATP = L-seryl-tRNA(Sec) + AMP + diphosphate + H(+)</text>
        <dbReference type="Rhea" id="RHEA:42580"/>
        <dbReference type="Rhea" id="RHEA-COMP:9742"/>
        <dbReference type="Rhea" id="RHEA-COMP:10128"/>
        <dbReference type="ChEBI" id="CHEBI:15378"/>
        <dbReference type="ChEBI" id="CHEBI:30616"/>
        <dbReference type="ChEBI" id="CHEBI:33019"/>
        <dbReference type="ChEBI" id="CHEBI:33384"/>
        <dbReference type="ChEBI" id="CHEBI:78442"/>
        <dbReference type="ChEBI" id="CHEBI:78533"/>
        <dbReference type="ChEBI" id="CHEBI:456215"/>
        <dbReference type="EC" id="6.1.1.11"/>
    </reaction>
</comment>
<evidence type="ECO:0000256" key="10">
    <source>
        <dbReference type="ARBA" id="ARBA00047929"/>
    </source>
</evidence>
<comment type="subcellular location">
    <subcellularLocation>
        <location evidence="1 12">Cytoplasm</location>
    </subcellularLocation>
</comment>
<evidence type="ECO:0000256" key="11">
    <source>
        <dbReference type="ARBA" id="ARBA00048823"/>
    </source>
</evidence>
<dbReference type="PROSITE" id="PS50862">
    <property type="entry name" value="AA_TRNA_LIGASE_II"/>
    <property type="match status" value="1"/>
</dbReference>
<comment type="domain">
    <text evidence="12">Consists of two distinct domains, a catalytic core and a N-terminal extension that is involved in tRNA binding.</text>
</comment>
<dbReference type="InterPro" id="IPR006195">
    <property type="entry name" value="aa-tRNA-synth_II"/>
</dbReference>
<dbReference type="NCBIfam" id="TIGR00414">
    <property type="entry name" value="serS"/>
    <property type="match status" value="1"/>
</dbReference>
<evidence type="ECO:0000256" key="2">
    <source>
        <dbReference type="ARBA" id="ARBA00005045"/>
    </source>
</evidence>
<dbReference type="AlphaFoldDB" id="A0A480AB37"/>
<keyword evidence="15" id="KW-1133">Transmembrane helix</keyword>
<evidence type="ECO:0000256" key="9">
    <source>
        <dbReference type="ARBA" id="ARBA00023146"/>
    </source>
</evidence>
<dbReference type="InterPro" id="IPR002317">
    <property type="entry name" value="Ser-tRNA-ligase_type_1"/>
</dbReference>
<dbReference type="InterPro" id="IPR042103">
    <property type="entry name" value="SerRS_1_N_sf"/>
</dbReference>
<evidence type="ECO:0000256" key="6">
    <source>
        <dbReference type="ARBA" id="ARBA00022741"/>
    </source>
</evidence>
<dbReference type="SUPFAM" id="SSF55681">
    <property type="entry name" value="Class II aaRS and biotin synthetases"/>
    <property type="match status" value="1"/>
</dbReference>
<evidence type="ECO:0000259" key="16">
    <source>
        <dbReference type="PROSITE" id="PS50862"/>
    </source>
</evidence>
<feature type="binding site" evidence="12 13">
    <location>
        <position position="290"/>
    </location>
    <ligand>
        <name>L-serine</name>
        <dbReference type="ChEBI" id="CHEBI:33384"/>
    </ligand>
</feature>
<evidence type="ECO:0000256" key="3">
    <source>
        <dbReference type="ARBA" id="ARBA00010728"/>
    </source>
</evidence>
<dbReference type="GO" id="GO:0016260">
    <property type="term" value="P:selenocysteine biosynthetic process"/>
    <property type="evidence" value="ECO:0007669"/>
    <property type="project" value="UniProtKB-UniRule"/>
</dbReference>
<dbReference type="PANTHER" id="PTHR43697">
    <property type="entry name" value="SERYL-TRNA SYNTHETASE"/>
    <property type="match status" value="1"/>
</dbReference>
<dbReference type="InterPro" id="IPR010978">
    <property type="entry name" value="tRNA-bd_arm"/>
</dbReference>
<feature type="domain" description="Aminoacyl-transfer RNA synthetases class-II family profile" evidence="16">
    <location>
        <begin position="179"/>
        <end position="415"/>
    </location>
</feature>
<feature type="binding site" evidence="13">
    <location>
        <position position="388"/>
    </location>
    <ligand>
        <name>L-serine</name>
        <dbReference type="ChEBI" id="CHEBI:33384"/>
    </ligand>
</feature>
<dbReference type="UniPathway" id="UPA00906">
    <property type="reaction ID" value="UER00895"/>
</dbReference>
<dbReference type="GO" id="GO:0006434">
    <property type="term" value="P:seryl-tRNA aminoacylation"/>
    <property type="evidence" value="ECO:0007669"/>
    <property type="project" value="UniProtKB-UniRule"/>
</dbReference>
<dbReference type="PANTHER" id="PTHR43697:SF1">
    <property type="entry name" value="SERINE--TRNA LIGASE"/>
    <property type="match status" value="1"/>
</dbReference>
<comment type="caution">
    <text evidence="12">Lacks conserved residue(s) required for the propagation of feature annotation.</text>
</comment>
<feature type="binding site" evidence="12 14">
    <location>
        <begin position="267"/>
        <end position="269"/>
    </location>
    <ligand>
        <name>ATP</name>
        <dbReference type="ChEBI" id="CHEBI:30616"/>
    </ligand>
</feature>
<dbReference type="PIRSF" id="PIRSF001529">
    <property type="entry name" value="Ser-tRNA-synth_IIa"/>
    <property type="match status" value="1"/>
</dbReference>
<feature type="transmembrane region" description="Helical" evidence="15">
    <location>
        <begin position="464"/>
        <end position="486"/>
    </location>
</feature>
<name>A0A480AB37_9CYAN</name>
<keyword evidence="15" id="KW-0472">Membrane</keyword>
<feature type="binding site" evidence="12">
    <location>
        <position position="390"/>
    </location>
    <ligand>
        <name>L-serine</name>
        <dbReference type="ChEBI" id="CHEBI:33384"/>
    </ligand>
</feature>
<dbReference type="Pfam" id="PF00587">
    <property type="entry name" value="tRNA-synt_2b"/>
    <property type="match status" value="1"/>
</dbReference>
<comment type="pathway">
    <text evidence="2 12">Aminoacyl-tRNA biosynthesis; selenocysteinyl-tRNA(Sec) biosynthesis; L-seryl-tRNA(Sec) from L-serine and tRNA(Sec): step 1/1.</text>
</comment>
<dbReference type="GO" id="GO:0005524">
    <property type="term" value="F:ATP binding"/>
    <property type="evidence" value="ECO:0007669"/>
    <property type="project" value="UniProtKB-UniRule"/>
</dbReference>
<proteinExistence type="inferred from homology"/>
<comment type="caution">
    <text evidence="17">The sequence shown here is derived from an EMBL/GenBank/DDBJ whole genome shotgun (WGS) entry which is preliminary data.</text>
</comment>
<feature type="binding site" evidence="13">
    <location>
        <position position="267"/>
    </location>
    <ligand>
        <name>L-serine</name>
        <dbReference type="ChEBI" id="CHEBI:33384"/>
    </ligand>
</feature>
<keyword evidence="8 12" id="KW-0648">Protein biosynthesis</keyword>
<evidence type="ECO:0000256" key="14">
    <source>
        <dbReference type="PIRSR" id="PIRSR001529-2"/>
    </source>
</evidence>
<comment type="subunit">
    <text evidence="12">Homodimer. The tRNA molecule binds across the dimer.</text>
</comment>
<comment type="catalytic activity">
    <reaction evidence="11 12">
        <text>tRNA(Ser) + L-serine + ATP = L-seryl-tRNA(Ser) + AMP + diphosphate + H(+)</text>
        <dbReference type="Rhea" id="RHEA:12292"/>
        <dbReference type="Rhea" id="RHEA-COMP:9669"/>
        <dbReference type="Rhea" id="RHEA-COMP:9703"/>
        <dbReference type="ChEBI" id="CHEBI:15378"/>
        <dbReference type="ChEBI" id="CHEBI:30616"/>
        <dbReference type="ChEBI" id="CHEBI:33019"/>
        <dbReference type="ChEBI" id="CHEBI:33384"/>
        <dbReference type="ChEBI" id="CHEBI:78442"/>
        <dbReference type="ChEBI" id="CHEBI:78533"/>
        <dbReference type="ChEBI" id="CHEBI:456215"/>
        <dbReference type="EC" id="6.1.1.11"/>
    </reaction>
</comment>
<comment type="similarity">
    <text evidence="3 12">Belongs to the class-II aminoacyl-tRNA synthetase family. Type-1 seryl-tRNA synthetase subfamily.</text>
</comment>
<evidence type="ECO:0000256" key="8">
    <source>
        <dbReference type="ARBA" id="ARBA00022917"/>
    </source>
</evidence>
<keyword evidence="4 12" id="KW-0963">Cytoplasm</keyword>
<keyword evidence="9 12" id="KW-0030">Aminoacyl-tRNA synthetase</keyword>
<evidence type="ECO:0000256" key="12">
    <source>
        <dbReference type="HAMAP-Rule" id="MF_00176"/>
    </source>
</evidence>
<dbReference type="EC" id="6.1.1.11" evidence="12"/>
<dbReference type="SUPFAM" id="SSF46589">
    <property type="entry name" value="tRNA-binding arm"/>
    <property type="match status" value="1"/>
</dbReference>
<keyword evidence="5 12" id="KW-0436">Ligase</keyword>
<evidence type="ECO:0000256" key="15">
    <source>
        <dbReference type="SAM" id="Phobius"/>
    </source>
</evidence>
<dbReference type="Proteomes" id="UP000299367">
    <property type="component" value="Unassembled WGS sequence"/>
</dbReference>
<dbReference type="InterPro" id="IPR045864">
    <property type="entry name" value="aa-tRNA-synth_II/BPL/LPL"/>
</dbReference>
<organism evidence="17 18">
    <name type="scientific">Dolichospermum planctonicum</name>
    <dbReference type="NCBI Taxonomy" id="136072"/>
    <lineage>
        <taxon>Bacteria</taxon>
        <taxon>Bacillati</taxon>
        <taxon>Cyanobacteriota</taxon>
        <taxon>Cyanophyceae</taxon>
        <taxon>Nostocales</taxon>
        <taxon>Aphanizomenonaceae</taxon>
        <taxon>Dolichospermum</taxon>
    </lineage>
</organism>
<evidence type="ECO:0000313" key="17">
    <source>
        <dbReference type="EMBL" id="GCL41166.1"/>
    </source>
</evidence>
<sequence>MLDIKQIRENPQLVQEKLNSRNGKYDIQPILDLSQQQRELEGKRSQLQARSNEIGKLVGQKVKSGVVDPQSPEIQALKDEGNAIKTTLSDLEPQEKELKAQIHELLLALPNLPSDFTPLGKSEDDNQEVRTWGDEYKPANPHILPHWEIGEKLGILNFERAVKIAQSRFVSLIGAGAALERALIQFMLSQHIENGYIEVSPPLLVNTDSLTGTGQLPKFAEESFKCAEDDLWLIPTAEVPVTNLYRGDILNAEELPIYHTAYTPCFRREAGSYGRDMRGLIRLHQFNKVELVKLVKPEDSFEELEKLLANAESILQALKLPYRVINLCTADLGFSSTKTYDLEVWLPSSGKYREISSCSNCVDFQARRADIRFKEAGKKGTQFVHTLNGSGLAVGRTMAAILENYQQPDGTIKVPEVLRPYLNNQEILGVPLVNTNPVPPTLPTVIEPPTESLPKPTEQVQSRYIIDLLLWIPIVSYVVWIIWSLLF</sequence>
<gene>
    <name evidence="12" type="primary">serS</name>
    <name evidence="17" type="ORF">NIES80_08600</name>
</gene>
<evidence type="ECO:0000256" key="13">
    <source>
        <dbReference type="PIRSR" id="PIRSR001529-1"/>
    </source>
</evidence>
<keyword evidence="7 12" id="KW-0067">ATP-binding</keyword>
<dbReference type="PRINTS" id="PR00981">
    <property type="entry name" value="TRNASYNTHSER"/>
</dbReference>
<dbReference type="InterPro" id="IPR002314">
    <property type="entry name" value="aa-tRNA-synt_IIb"/>
</dbReference>
<dbReference type="Gene3D" id="3.30.930.10">
    <property type="entry name" value="Bira Bifunctional Protein, Domain 2"/>
    <property type="match status" value="1"/>
</dbReference>
<protein>
    <recommendedName>
        <fullName evidence="12">Serine--tRNA ligase</fullName>
        <ecNumber evidence="12">6.1.1.11</ecNumber>
    </recommendedName>
    <alternativeName>
        <fullName evidence="12">Seryl-tRNA synthetase</fullName>
        <shortName evidence="12">SerRS</shortName>
    </alternativeName>
    <alternativeName>
        <fullName evidence="12">Seryl-tRNA(Ser/Sec) synthetase</fullName>
    </alternativeName>
</protein>
<dbReference type="CDD" id="cd00770">
    <property type="entry name" value="SerRS_core"/>
    <property type="match status" value="1"/>
</dbReference>
<feature type="binding site" evidence="12">
    <location>
        <begin position="236"/>
        <end position="238"/>
    </location>
    <ligand>
        <name>L-serine</name>
        <dbReference type="ChEBI" id="CHEBI:33384"/>
    </ligand>
</feature>
<keyword evidence="6 12" id="KW-0547">Nucleotide-binding</keyword>
<evidence type="ECO:0000256" key="1">
    <source>
        <dbReference type="ARBA" id="ARBA00004496"/>
    </source>
</evidence>
<dbReference type="GO" id="GO:0004828">
    <property type="term" value="F:serine-tRNA ligase activity"/>
    <property type="evidence" value="ECO:0007669"/>
    <property type="project" value="UniProtKB-UniRule"/>
</dbReference>
<dbReference type="HAMAP" id="MF_00176">
    <property type="entry name" value="Ser_tRNA_synth_type1"/>
    <property type="match status" value="1"/>
</dbReference>
<evidence type="ECO:0000313" key="18">
    <source>
        <dbReference type="Proteomes" id="UP000299367"/>
    </source>
</evidence>
<dbReference type="Pfam" id="PF02403">
    <property type="entry name" value="Seryl_tRNA_N"/>
    <property type="match status" value="1"/>
</dbReference>
<accession>A0A480AB37</accession>
<evidence type="ECO:0000256" key="7">
    <source>
        <dbReference type="ARBA" id="ARBA00022840"/>
    </source>
</evidence>
<evidence type="ECO:0000256" key="4">
    <source>
        <dbReference type="ARBA" id="ARBA00022490"/>
    </source>
</evidence>